<evidence type="ECO:0000256" key="2">
    <source>
        <dbReference type="ARBA" id="ARBA00022692"/>
    </source>
</evidence>
<dbReference type="InterPro" id="IPR012451">
    <property type="entry name" value="DUF1656"/>
</dbReference>
<keyword evidence="3" id="KW-1133">Transmembrane helix</keyword>
<evidence type="ECO:0000256" key="3">
    <source>
        <dbReference type="ARBA" id="ARBA00022989"/>
    </source>
</evidence>
<keyword evidence="4" id="KW-0472">Membrane</keyword>
<dbReference type="KEGG" id="lrz:BJI69_05570"/>
<name>A0A0G9HEW1_9GAMM</name>
<dbReference type="RefSeq" id="WP_046966508.1">
    <property type="nucleotide sequence ID" value="NZ_CP017480.1"/>
</dbReference>
<keyword evidence="1" id="KW-1003">Cell membrane</keyword>
<evidence type="ECO:0000256" key="1">
    <source>
        <dbReference type="ARBA" id="ARBA00022475"/>
    </source>
</evidence>
<evidence type="ECO:0000256" key="4">
    <source>
        <dbReference type="ARBA" id="ARBA00023136"/>
    </source>
</evidence>
<reference evidence="6" key="1">
    <citation type="submission" date="2016-09" db="EMBL/GenBank/DDBJ databases">
        <authorList>
            <person name="Lysoe E."/>
        </authorList>
    </citation>
    <scope>NUCLEOTIDE SEQUENCE [LARGE SCALE GENOMIC DNA]</scope>
    <source>
        <strain evidence="6">LJ96T</strain>
    </source>
</reference>
<dbReference type="EMBL" id="CP017480">
    <property type="protein sequence ID" value="APG03437.1"/>
    <property type="molecule type" value="Genomic_DNA"/>
</dbReference>
<keyword evidence="6" id="KW-1185">Reference proteome</keyword>
<dbReference type="Pfam" id="PF07869">
    <property type="entry name" value="DUF1656"/>
    <property type="match status" value="1"/>
</dbReference>
<keyword evidence="2" id="KW-0812">Transmembrane</keyword>
<evidence type="ECO:0000313" key="6">
    <source>
        <dbReference type="Proteomes" id="UP000182987"/>
    </source>
</evidence>
<dbReference type="PATRIC" id="fig|1440763.5.peg.537"/>
<proteinExistence type="predicted"/>
<protein>
    <submittedName>
        <fullName evidence="5">DUF1656 domain-containing protein</fullName>
    </submittedName>
</protein>
<dbReference type="AlphaFoldDB" id="A0A0G9HEW1"/>
<gene>
    <name evidence="5" type="ORF">BJI69_05570</name>
</gene>
<accession>A0A0G9HEW1</accession>
<sequence length="65" mass="7267">MPREIALGDALVPGLLVLFVLALLLLWALDWVAGRFGLYRLVWHPPLFRLAVFVCVFGACALFLL</sequence>
<dbReference type="Proteomes" id="UP000182987">
    <property type="component" value="Chromosome"/>
</dbReference>
<evidence type="ECO:0000313" key="5">
    <source>
        <dbReference type="EMBL" id="APG03437.1"/>
    </source>
</evidence>
<organism evidence="5 6">
    <name type="scientific">Luteibacter rhizovicinus DSM 16549</name>
    <dbReference type="NCBI Taxonomy" id="1440763"/>
    <lineage>
        <taxon>Bacteria</taxon>
        <taxon>Pseudomonadati</taxon>
        <taxon>Pseudomonadota</taxon>
        <taxon>Gammaproteobacteria</taxon>
        <taxon>Lysobacterales</taxon>
        <taxon>Rhodanobacteraceae</taxon>
        <taxon>Luteibacter</taxon>
    </lineage>
</organism>
<dbReference type="OrthoDB" id="6080293at2"/>
<dbReference type="STRING" id="1440763.BJI69_05570"/>